<dbReference type="RefSeq" id="WP_311630685.1">
    <property type="nucleotide sequence ID" value="NZ_JAVREN010000014.1"/>
</dbReference>
<dbReference type="Gene3D" id="3.10.450.50">
    <property type="match status" value="1"/>
</dbReference>
<comment type="caution">
    <text evidence="2">The sequence shown here is derived from an EMBL/GenBank/DDBJ whole genome shotgun (WGS) entry which is preliminary data.</text>
</comment>
<keyword evidence="2" id="KW-0378">Hydrolase</keyword>
<dbReference type="EMBL" id="JAVREN010000014">
    <property type="protein sequence ID" value="MDT0307735.1"/>
    <property type="molecule type" value="Genomic_DNA"/>
</dbReference>
<evidence type="ECO:0000259" key="1">
    <source>
        <dbReference type="Pfam" id="PF07858"/>
    </source>
</evidence>
<name>A0ABU2L840_9ACTN</name>
<dbReference type="Pfam" id="PF07858">
    <property type="entry name" value="LEH"/>
    <property type="match status" value="1"/>
</dbReference>
<dbReference type="SUPFAM" id="SSF54427">
    <property type="entry name" value="NTF2-like"/>
    <property type="match status" value="1"/>
</dbReference>
<organism evidence="2 3">
    <name type="scientific">Streptomyces boetiae</name>
    <dbReference type="NCBI Taxonomy" id="3075541"/>
    <lineage>
        <taxon>Bacteria</taxon>
        <taxon>Bacillati</taxon>
        <taxon>Actinomycetota</taxon>
        <taxon>Actinomycetes</taxon>
        <taxon>Kitasatosporales</taxon>
        <taxon>Streptomycetaceae</taxon>
        <taxon>Streptomyces</taxon>
    </lineage>
</organism>
<protein>
    <submittedName>
        <fullName evidence="2">Limonene-1,2-epoxide hydrolase family protein</fullName>
    </submittedName>
</protein>
<dbReference type="InterPro" id="IPR032710">
    <property type="entry name" value="NTF2-like_dom_sf"/>
</dbReference>
<feature type="domain" description="Limonene-1,2-epoxide hydrolase" evidence="1">
    <location>
        <begin position="15"/>
        <end position="131"/>
    </location>
</feature>
<dbReference type="Proteomes" id="UP001183388">
    <property type="component" value="Unassembled WGS sequence"/>
</dbReference>
<accession>A0ABU2L840</accession>
<proteinExistence type="predicted"/>
<keyword evidence="3" id="KW-1185">Reference proteome</keyword>
<gene>
    <name evidence="2" type="ORF">RM780_12275</name>
</gene>
<dbReference type="InterPro" id="IPR013100">
    <property type="entry name" value="LEH"/>
</dbReference>
<evidence type="ECO:0000313" key="2">
    <source>
        <dbReference type="EMBL" id="MDT0307735.1"/>
    </source>
</evidence>
<evidence type="ECO:0000313" key="3">
    <source>
        <dbReference type="Proteomes" id="UP001183388"/>
    </source>
</evidence>
<reference evidence="3" key="1">
    <citation type="submission" date="2023-07" db="EMBL/GenBank/DDBJ databases">
        <title>30 novel species of actinomycetes from the DSMZ collection.</title>
        <authorList>
            <person name="Nouioui I."/>
        </authorList>
    </citation>
    <scope>NUCLEOTIDE SEQUENCE [LARGE SCALE GENOMIC DNA]</scope>
    <source>
        <strain evidence="3">DSM 44917</strain>
    </source>
</reference>
<dbReference type="GO" id="GO:0016787">
    <property type="term" value="F:hydrolase activity"/>
    <property type="evidence" value="ECO:0007669"/>
    <property type="project" value="UniProtKB-KW"/>
</dbReference>
<sequence>MSGPGQERQEDRDDPVRVVTAFLEALEELDADRALTFLAPGVLYQNVSLPSVRGRRAVGRVLRLLARTCTDFEARVHRVAGNGPVVLTERTDVLVFGAFRARFWVCGIFEVHDGRITLWRDYFDWLALLRGAAGGALRAAVIPARRARAARAARAVRA</sequence>